<dbReference type="GO" id="GO:0009103">
    <property type="term" value="P:lipopolysaccharide biosynthetic process"/>
    <property type="evidence" value="ECO:0007669"/>
    <property type="project" value="TreeGrafter"/>
</dbReference>
<evidence type="ECO:0000256" key="1">
    <source>
        <dbReference type="ARBA" id="ARBA00022679"/>
    </source>
</evidence>
<proteinExistence type="predicted"/>
<dbReference type="RefSeq" id="WP_137406298.1">
    <property type="nucleotide sequence ID" value="NZ_AP025465.1"/>
</dbReference>
<dbReference type="Gene3D" id="3.40.50.2000">
    <property type="entry name" value="Glycogen Phosphorylase B"/>
    <property type="match status" value="2"/>
</dbReference>
<protein>
    <submittedName>
        <fullName evidence="4">Glycosyltransferase</fullName>
    </submittedName>
</protein>
<name>A0A7V7NXM8_9VIBR</name>
<feature type="domain" description="Glycosyltransferase subfamily 4-like N-terminal" evidence="3">
    <location>
        <begin position="80"/>
        <end position="200"/>
    </location>
</feature>
<dbReference type="SUPFAM" id="SSF53756">
    <property type="entry name" value="UDP-Glycosyltransferase/glycogen phosphorylase"/>
    <property type="match status" value="1"/>
</dbReference>
<keyword evidence="1 4" id="KW-0808">Transferase</keyword>
<dbReference type="AlphaFoldDB" id="A0A7V7NXM8"/>
<gene>
    <name evidence="4" type="ORF">F7Q91_01565</name>
</gene>
<evidence type="ECO:0000259" key="2">
    <source>
        <dbReference type="Pfam" id="PF00534"/>
    </source>
</evidence>
<dbReference type="InterPro" id="IPR028098">
    <property type="entry name" value="Glyco_trans_4-like_N"/>
</dbReference>
<dbReference type="InterPro" id="IPR001296">
    <property type="entry name" value="Glyco_trans_1"/>
</dbReference>
<dbReference type="Pfam" id="PF00534">
    <property type="entry name" value="Glycos_transf_1"/>
    <property type="match status" value="1"/>
</dbReference>
<comment type="caution">
    <text evidence="4">The sequence shown here is derived from an EMBL/GenBank/DDBJ whole genome shotgun (WGS) entry which is preliminary data.</text>
</comment>
<dbReference type="GO" id="GO:0016757">
    <property type="term" value="F:glycosyltransferase activity"/>
    <property type="evidence" value="ECO:0007669"/>
    <property type="project" value="InterPro"/>
</dbReference>
<evidence type="ECO:0000259" key="3">
    <source>
        <dbReference type="Pfam" id="PF13439"/>
    </source>
</evidence>
<evidence type="ECO:0000313" key="4">
    <source>
        <dbReference type="EMBL" id="KAB0483016.1"/>
    </source>
</evidence>
<reference evidence="4 5" key="1">
    <citation type="submission" date="2019-09" db="EMBL/GenBank/DDBJ databases">
        <title>Draft genome sequences of 48 bacterial type strains from the CCUG.</title>
        <authorList>
            <person name="Tunovic T."/>
            <person name="Pineiro-Iglesias B."/>
            <person name="Unosson C."/>
            <person name="Inganas E."/>
            <person name="Ohlen M."/>
            <person name="Cardew S."/>
            <person name="Jensie-Markopoulos S."/>
            <person name="Salva-Serra F."/>
            <person name="Jaen-Luchoro D."/>
            <person name="Karlsson R."/>
            <person name="Svensson-Stadler L."/>
            <person name="Chun J."/>
            <person name="Moore E."/>
        </authorList>
    </citation>
    <scope>NUCLEOTIDE SEQUENCE [LARGE SCALE GENOMIC DNA]</scope>
    <source>
        <strain evidence="4 5">CCUG 48643</strain>
    </source>
</reference>
<dbReference type="CDD" id="cd03794">
    <property type="entry name" value="GT4_WbuB-like"/>
    <property type="match status" value="1"/>
</dbReference>
<dbReference type="Pfam" id="PF13439">
    <property type="entry name" value="Glyco_transf_4"/>
    <property type="match status" value="1"/>
</dbReference>
<evidence type="ECO:0000313" key="5">
    <source>
        <dbReference type="Proteomes" id="UP000423756"/>
    </source>
</evidence>
<dbReference type="EMBL" id="VZPX01000002">
    <property type="protein sequence ID" value="KAB0483016.1"/>
    <property type="molecule type" value="Genomic_DNA"/>
</dbReference>
<feature type="domain" description="Glycosyl transferase family 1" evidence="2">
    <location>
        <begin position="212"/>
        <end position="365"/>
    </location>
</feature>
<dbReference type="PANTHER" id="PTHR46401">
    <property type="entry name" value="GLYCOSYLTRANSFERASE WBBK-RELATED"/>
    <property type="match status" value="1"/>
</dbReference>
<organism evidence="4 5">
    <name type="scientific">Vibrio chagasii</name>
    <dbReference type="NCBI Taxonomy" id="170679"/>
    <lineage>
        <taxon>Bacteria</taxon>
        <taxon>Pseudomonadati</taxon>
        <taxon>Pseudomonadota</taxon>
        <taxon>Gammaproteobacteria</taxon>
        <taxon>Vibrionales</taxon>
        <taxon>Vibrionaceae</taxon>
        <taxon>Vibrio</taxon>
    </lineage>
</organism>
<dbReference type="Proteomes" id="UP000423756">
    <property type="component" value="Unassembled WGS sequence"/>
</dbReference>
<accession>A0A7V7NXM8</accession>
<dbReference type="PANTHER" id="PTHR46401:SF2">
    <property type="entry name" value="GLYCOSYLTRANSFERASE WBBK-RELATED"/>
    <property type="match status" value="1"/>
</dbReference>
<dbReference type="GeneID" id="77340053"/>
<sequence>MKVLHVLYNYYPDLTGSTIRSEGILKGQVHNSIDVVAVTSPFQEGYSVSDYEILDGIKVYRAKNSIDNNLEISEKEKTLFSRLKKVFLIFKFYSYLRNKAEVEAVDVIHAHSMFYCALPSILVARKLKIKSIYEFRSLWEERFKSKGVTNFIISKLIKAIETLSLKLADQVVTINQSLRDDLVRRGVNPNKIFIVPNAVENDILELATGVSAPKKVKRFGYVGNFSEIEGLELLISAFEKAFPISDFPDTSLTFFGKGPSLNKLTEIVSNSSDKRIMIKGAFSRKDLVNIYTSLDCIVIARLNLDITQKVTPLKPLEAMAFKRLVIGSDVGGVKEVISGTDNALFFEAENVSDLSDKLLQAYHGDNSKFISSGNNFVLKNRSWNNIANIYKSIY</sequence>